<keyword evidence="2" id="KW-0560">Oxidoreductase</keyword>
<gene>
    <name evidence="3" type="ORF">FJU11_06335</name>
</gene>
<dbReference type="SUPFAM" id="SSF51735">
    <property type="entry name" value="NAD(P)-binding Rossmann-fold domains"/>
    <property type="match status" value="1"/>
</dbReference>
<dbReference type="OrthoDB" id="9780084at2"/>
<organism evidence="3 4">
    <name type="scientific">Pararhizobium mangrovi</name>
    <dbReference type="NCBI Taxonomy" id="2590452"/>
    <lineage>
        <taxon>Bacteria</taxon>
        <taxon>Pseudomonadati</taxon>
        <taxon>Pseudomonadota</taxon>
        <taxon>Alphaproteobacteria</taxon>
        <taxon>Hyphomicrobiales</taxon>
        <taxon>Rhizobiaceae</taxon>
        <taxon>Rhizobium/Agrobacterium group</taxon>
        <taxon>Pararhizobium</taxon>
    </lineage>
</organism>
<dbReference type="PANTHER" id="PTHR42879:SF2">
    <property type="entry name" value="3-OXOACYL-[ACYL-CARRIER-PROTEIN] REDUCTASE FABG"/>
    <property type="match status" value="1"/>
</dbReference>
<dbReference type="PANTHER" id="PTHR42879">
    <property type="entry name" value="3-OXOACYL-(ACYL-CARRIER-PROTEIN) REDUCTASE"/>
    <property type="match status" value="1"/>
</dbReference>
<dbReference type="PRINTS" id="PR00080">
    <property type="entry name" value="SDRFAMILY"/>
</dbReference>
<keyword evidence="4" id="KW-1185">Reference proteome</keyword>
<dbReference type="EMBL" id="VHLH01000008">
    <property type="protein sequence ID" value="TPW29885.1"/>
    <property type="molecule type" value="Genomic_DNA"/>
</dbReference>
<protein>
    <submittedName>
        <fullName evidence="3">SDR family oxidoreductase</fullName>
    </submittedName>
</protein>
<comment type="caution">
    <text evidence="3">The sequence shown here is derived from an EMBL/GenBank/DDBJ whole genome shotgun (WGS) entry which is preliminary data.</text>
</comment>
<proteinExistence type="inferred from homology"/>
<dbReference type="AlphaFoldDB" id="A0A506UAA5"/>
<dbReference type="Proteomes" id="UP000320314">
    <property type="component" value="Unassembled WGS sequence"/>
</dbReference>
<dbReference type="FunFam" id="3.40.50.720:FF:000084">
    <property type="entry name" value="Short-chain dehydrogenase reductase"/>
    <property type="match status" value="1"/>
</dbReference>
<evidence type="ECO:0000313" key="4">
    <source>
        <dbReference type="Proteomes" id="UP000320314"/>
    </source>
</evidence>
<dbReference type="Gene3D" id="3.40.50.720">
    <property type="entry name" value="NAD(P)-binding Rossmann-like Domain"/>
    <property type="match status" value="1"/>
</dbReference>
<evidence type="ECO:0000313" key="3">
    <source>
        <dbReference type="EMBL" id="TPW29885.1"/>
    </source>
</evidence>
<comment type="similarity">
    <text evidence="1">Belongs to the short-chain dehydrogenases/reductases (SDR) family.</text>
</comment>
<dbReference type="GO" id="GO:0016491">
    <property type="term" value="F:oxidoreductase activity"/>
    <property type="evidence" value="ECO:0007669"/>
    <property type="project" value="UniProtKB-KW"/>
</dbReference>
<dbReference type="InterPro" id="IPR050259">
    <property type="entry name" value="SDR"/>
</dbReference>
<dbReference type="PRINTS" id="PR00081">
    <property type="entry name" value="GDHRDH"/>
</dbReference>
<dbReference type="InterPro" id="IPR036291">
    <property type="entry name" value="NAD(P)-bd_dom_sf"/>
</dbReference>
<name>A0A506UAA5_9HYPH</name>
<sequence>MPDTDHPGVALITGGDSGVGAACSLALARAGYDVALLYHSDEDGAEEVRDKVRGEGRKAIAIQADVGTESDVESAFDRTADELGVPSVLVNSAGMNMTGTEVADMETDTWRTLLSTDLDGPFFASRRFVQNLRKAGRGGSIVNISSIHAAVMVAGAPAYDAAKGGVRNLTRTMALECAPLKIRVNSVDPGMILTPMNEKALKDDEHRESLEKNIPWGRGGRPEEVADLVAFLVSPAAEYMTGSTIVIDGGLSLVVGQGA</sequence>
<dbReference type="InterPro" id="IPR002347">
    <property type="entry name" value="SDR_fam"/>
</dbReference>
<dbReference type="RefSeq" id="WP_141166195.1">
    <property type="nucleotide sequence ID" value="NZ_VHLH01000008.1"/>
</dbReference>
<accession>A0A506UAA5</accession>
<dbReference type="Pfam" id="PF13561">
    <property type="entry name" value="adh_short_C2"/>
    <property type="match status" value="1"/>
</dbReference>
<evidence type="ECO:0000256" key="1">
    <source>
        <dbReference type="ARBA" id="ARBA00006484"/>
    </source>
</evidence>
<evidence type="ECO:0000256" key="2">
    <source>
        <dbReference type="ARBA" id="ARBA00023002"/>
    </source>
</evidence>
<reference evidence="3 4" key="1">
    <citation type="submission" date="2019-06" db="EMBL/GenBank/DDBJ databases">
        <authorList>
            <person name="Li M."/>
        </authorList>
    </citation>
    <scope>NUCLEOTIDE SEQUENCE [LARGE SCALE GENOMIC DNA]</scope>
    <source>
        <strain evidence="3 4">BGMRC6574</strain>
    </source>
</reference>